<dbReference type="CDD" id="cd24068">
    <property type="entry name" value="ASKHA_NBD_ROK_FnNanK-like"/>
    <property type="match status" value="1"/>
</dbReference>
<reference evidence="2 3" key="1">
    <citation type="submission" date="2017-01" db="EMBL/GenBank/DDBJ databases">
        <title>Complete Genome Sequence of Dolosigranulum pigrum isolated from a Patient with interstitial lung disease.</title>
        <authorList>
            <person name="Mukhopadhyay R."/>
            <person name="Joaquin J."/>
            <person name="Hogue R."/>
            <person name="Fitzgerald S."/>
            <person name="Jospin G."/>
            <person name="Eisen J.A."/>
            <person name="Chaturvedi V."/>
        </authorList>
    </citation>
    <scope>NUCLEOTIDE SEQUENCE [LARGE SCALE GENOMIC DNA]</scope>
    <source>
        <strain evidence="2 3">15S00348</strain>
    </source>
</reference>
<protein>
    <recommendedName>
        <fullName evidence="4">ROK family protein</fullName>
    </recommendedName>
</protein>
<dbReference type="EMBL" id="MUYF01000003">
    <property type="protein sequence ID" value="OOL81485.1"/>
    <property type="molecule type" value="Genomic_DNA"/>
</dbReference>
<accession>A0A1S8KPR3</accession>
<sequence length="295" mass="31919">MIITIDIGGTAIKTGFMQDGKLTTLAQYPTDPKRENFSMLATLDNILDDILAQYPEAAGVALSSAGVIDHQQGQVAFANENIPGYKGTELAAHIEATYHLPCSVDNDVNCALMGELSLPRYQAVDSALMFTIGTGVGGAVYLNGDLYRGPTFSAGEVGYSIINGQPIERVASTTALVAYVKKRVDETVRDDVDGKWIFAQAKDGHAICQEGIEWLVHHLTTHIVNTVSLLNPEVVILGGGIMEQVDYLRPLIDAKFKELYQNTLVLCQTEIAFAQLGNRAGMIGAYEVFKTKHPA</sequence>
<evidence type="ECO:0008006" key="4">
    <source>
        <dbReference type="Google" id="ProtNLM"/>
    </source>
</evidence>
<comment type="caution">
    <text evidence="2">The sequence shown here is derived from an EMBL/GenBank/DDBJ whole genome shotgun (WGS) entry which is preliminary data.</text>
</comment>
<dbReference type="AlphaFoldDB" id="A0A1S8KPR3"/>
<dbReference type="InterPro" id="IPR000600">
    <property type="entry name" value="ROK"/>
</dbReference>
<dbReference type="InterPro" id="IPR043129">
    <property type="entry name" value="ATPase_NBD"/>
</dbReference>
<name>A0A1S8KPR3_9LACT</name>
<dbReference type="PANTHER" id="PTHR18964:SF165">
    <property type="entry name" value="BETA-GLUCOSIDE KINASE"/>
    <property type="match status" value="1"/>
</dbReference>
<organism evidence="2 3">
    <name type="scientific">Dolosigranulum pigrum</name>
    <dbReference type="NCBI Taxonomy" id="29394"/>
    <lineage>
        <taxon>Bacteria</taxon>
        <taxon>Bacillati</taxon>
        <taxon>Bacillota</taxon>
        <taxon>Bacilli</taxon>
        <taxon>Lactobacillales</taxon>
        <taxon>Carnobacteriaceae</taxon>
        <taxon>Dolosigranulum</taxon>
    </lineage>
</organism>
<evidence type="ECO:0000313" key="2">
    <source>
        <dbReference type="EMBL" id="OOL81485.1"/>
    </source>
</evidence>
<evidence type="ECO:0000313" key="3">
    <source>
        <dbReference type="Proteomes" id="UP000190409"/>
    </source>
</evidence>
<dbReference type="Proteomes" id="UP000190409">
    <property type="component" value="Unassembled WGS sequence"/>
</dbReference>
<evidence type="ECO:0000256" key="1">
    <source>
        <dbReference type="ARBA" id="ARBA00006479"/>
    </source>
</evidence>
<comment type="similarity">
    <text evidence="1">Belongs to the ROK (NagC/XylR) family.</text>
</comment>
<dbReference type="SUPFAM" id="SSF53067">
    <property type="entry name" value="Actin-like ATPase domain"/>
    <property type="match status" value="1"/>
</dbReference>
<dbReference type="Gene3D" id="3.30.420.40">
    <property type="match status" value="2"/>
</dbReference>
<proteinExistence type="inferred from homology"/>
<dbReference type="Pfam" id="PF00480">
    <property type="entry name" value="ROK"/>
    <property type="match status" value="1"/>
</dbReference>
<gene>
    <name evidence="2" type="ORF">BWX42_07060</name>
</gene>
<dbReference type="PANTHER" id="PTHR18964">
    <property type="entry name" value="ROK (REPRESSOR, ORF, KINASE) FAMILY"/>
    <property type="match status" value="1"/>
</dbReference>